<dbReference type="Proteomes" id="UP000515145">
    <property type="component" value="Chromosome 13"/>
</dbReference>
<evidence type="ECO:0000313" key="4">
    <source>
        <dbReference type="Proteomes" id="UP000515145"/>
    </source>
</evidence>
<evidence type="ECO:0000256" key="1">
    <source>
        <dbReference type="SAM" id="MobiDB-lite"/>
    </source>
</evidence>
<feature type="transmembrane region" description="Helical" evidence="2">
    <location>
        <begin position="90"/>
        <end position="116"/>
    </location>
</feature>
<keyword evidence="2" id="KW-0472">Membrane</keyword>
<accession>A0A6P7JGH8</accession>
<dbReference type="CTD" id="110437884"/>
<sequence>MEIKMDTMRADEYDAARFSSNEREAADVEAHRSPDATETDQFLSEPAFNGNGGHTSGQRNRGNNDIGHREGAVCRVKKELCQNVFHGVRLWMIIVIILLIIAALIILSLFVCAAIHEDVDEKFDSSLFKVPRYFNGSFRLPNFVFTEELLTPSSNKRQALAAELQNKLNDLYRSSPALGRYFSKADIQAFRSGSVMADYTLLFHLPEEELGQLRNFTLSWEMVFNVFRQFLYDQESAESGPMYIDPDSLQMYSRH</sequence>
<dbReference type="PROSITE" id="PS50024">
    <property type="entry name" value="SEA"/>
    <property type="match status" value="1"/>
</dbReference>
<dbReference type="GeneID" id="114445255"/>
<dbReference type="PANTHER" id="PTHR14636">
    <property type="entry name" value="TPA-INDUCED TRANSMEMBRANE PROTEIN"/>
    <property type="match status" value="1"/>
</dbReference>
<feature type="domain" description="SEA" evidence="3">
    <location>
        <begin position="130"/>
        <end position="255"/>
    </location>
</feature>
<dbReference type="InterPro" id="IPR036364">
    <property type="entry name" value="SEA_dom_sf"/>
</dbReference>
<proteinExistence type="predicted"/>
<keyword evidence="4" id="KW-1185">Reference proteome</keyword>
<evidence type="ECO:0000256" key="2">
    <source>
        <dbReference type="SAM" id="Phobius"/>
    </source>
</evidence>
<dbReference type="Gene3D" id="3.30.70.960">
    <property type="entry name" value="SEA domain"/>
    <property type="match status" value="1"/>
</dbReference>
<evidence type="ECO:0000259" key="3">
    <source>
        <dbReference type="PROSITE" id="PS50024"/>
    </source>
</evidence>
<feature type="compositionally biased region" description="Basic and acidic residues" evidence="1">
    <location>
        <begin position="20"/>
        <end position="35"/>
    </location>
</feature>
<reference evidence="5" key="1">
    <citation type="submission" date="2025-08" db="UniProtKB">
        <authorList>
            <consortium name="RefSeq"/>
        </authorList>
    </citation>
    <scope>IDENTIFICATION</scope>
</reference>
<dbReference type="Pfam" id="PF01390">
    <property type="entry name" value="SEA"/>
    <property type="match status" value="1"/>
</dbReference>
<dbReference type="RefSeq" id="XP_028276012.1">
    <property type="nucleotide sequence ID" value="XM_028420211.1"/>
</dbReference>
<dbReference type="OrthoDB" id="8879801at2759"/>
<dbReference type="SUPFAM" id="SSF82671">
    <property type="entry name" value="SEA domain"/>
    <property type="match status" value="1"/>
</dbReference>
<protein>
    <submittedName>
        <fullName evidence="5">TPA-induced transmembrane protein homolog</fullName>
    </submittedName>
</protein>
<dbReference type="InterPro" id="IPR033223">
    <property type="entry name" value="TTMP"/>
</dbReference>
<gene>
    <name evidence="5" type="primary">c15h3orf52</name>
</gene>
<organism evidence="4 5">
    <name type="scientific">Parambassis ranga</name>
    <name type="common">Indian glassy fish</name>
    <dbReference type="NCBI Taxonomy" id="210632"/>
    <lineage>
        <taxon>Eukaryota</taxon>
        <taxon>Metazoa</taxon>
        <taxon>Chordata</taxon>
        <taxon>Craniata</taxon>
        <taxon>Vertebrata</taxon>
        <taxon>Euteleostomi</taxon>
        <taxon>Actinopterygii</taxon>
        <taxon>Neopterygii</taxon>
        <taxon>Teleostei</taxon>
        <taxon>Neoteleostei</taxon>
        <taxon>Acanthomorphata</taxon>
        <taxon>Ovalentaria</taxon>
        <taxon>Ambassidae</taxon>
        <taxon>Parambassis</taxon>
    </lineage>
</organism>
<name>A0A6P7JGH8_9TELE</name>
<keyword evidence="2" id="KW-1133">Transmembrane helix</keyword>
<dbReference type="InParanoid" id="A0A6P7JGH8"/>
<dbReference type="AlphaFoldDB" id="A0A6P7JGH8"/>
<keyword evidence="2 5" id="KW-0812">Transmembrane</keyword>
<dbReference type="PANTHER" id="PTHR14636:SF1">
    <property type="entry name" value="TPA-INDUCED TRANSMEMBRANE PROTEIN"/>
    <property type="match status" value="1"/>
</dbReference>
<dbReference type="InterPro" id="IPR000082">
    <property type="entry name" value="SEA_dom"/>
</dbReference>
<evidence type="ECO:0000313" key="5">
    <source>
        <dbReference type="RefSeq" id="XP_028276012.1"/>
    </source>
</evidence>
<feature type="region of interest" description="Disordered" evidence="1">
    <location>
        <begin position="20"/>
        <end position="65"/>
    </location>
</feature>